<dbReference type="AlphaFoldDB" id="A0A8S9SHK9"/>
<protein>
    <submittedName>
        <fullName evidence="3">Uncharacterized protein</fullName>
    </submittedName>
</protein>
<dbReference type="EMBL" id="QGKX02000004">
    <property type="protein sequence ID" value="KAF3600916.1"/>
    <property type="molecule type" value="Genomic_DNA"/>
</dbReference>
<name>A0A8S9SHK9_BRACR</name>
<feature type="region of interest" description="Disordered" evidence="2">
    <location>
        <begin position="771"/>
        <end position="803"/>
    </location>
</feature>
<feature type="compositionally biased region" description="Polar residues" evidence="2">
    <location>
        <begin position="1"/>
        <end position="13"/>
    </location>
</feature>
<evidence type="ECO:0000256" key="2">
    <source>
        <dbReference type="SAM" id="MobiDB-lite"/>
    </source>
</evidence>
<feature type="compositionally biased region" description="Polar residues" evidence="2">
    <location>
        <begin position="501"/>
        <end position="511"/>
    </location>
</feature>
<feature type="compositionally biased region" description="Basic and acidic residues" evidence="2">
    <location>
        <begin position="824"/>
        <end position="845"/>
    </location>
</feature>
<gene>
    <name evidence="3" type="ORF">F2Q69_00037119</name>
</gene>
<evidence type="ECO:0000313" key="3">
    <source>
        <dbReference type="EMBL" id="KAF3600916.1"/>
    </source>
</evidence>
<reference evidence="3" key="1">
    <citation type="submission" date="2019-12" db="EMBL/GenBank/DDBJ databases">
        <title>Genome sequencing and annotation of Brassica cretica.</title>
        <authorList>
            <person name="Studholme D.J."/>
            <person name="Sarris P."/>
        </authorList>
    </citation>
    <scope>NUCLEOTIDE SEQUENCE</scope>
    <source>
        <strain evidence="3">PFS-109/04</strain>
        <tissue evidence="3">Leaf</tissue>
    </source>
</reference>
<accession>A0A8S9SHK9</accession>
<feature type="compositionally biased region" description="Basic and acidic residues" evidence="2">
    <location>
        <begin position="859"/>
        <end position="870"/>
    </location>
</feature>
<feature type="region of interest" description="Disordered" evidence="2">
    <location>
        <begin position="485"/>
        <end position="511"/>
    </location>
</feature>
<comment type="caution">
    <text evidence="3">The sequence shown here is derived from an EMBL/GenBank/DDBJ whole genome shotgun (WGS) entry which is preliminary data.</text>
</comment>
<keyword evidence="1" id="KW-0175">Coiled coil</keyword>
<feature type="region of interest" description="Disordered" evidence="2">
    <location>
        <begin position="824"/>
        <end position="870"/>
    </location>
</feature>
<evidence type="ECO:0000256" key="1">
    <source>
        <dbReference type="SAM" id="Coils"/>
    </source>
</evidence>
<evidence type="ECO:0000313" key="4">
    <source>
        <dbReference type="Proteomes" id="UP000712600"/>
    </source>
</evidence>
<proteinExistence type="predicted"/>
<feature type="coiled-coil region" evidence="1">
    <location>
        <begin position="881"/>
        <end position="908"/>
    </location>
</feature>
<dbReference type="Proteomes" id="UP000712600">
    <property type="component" value="Unassembled WGS sequence"/>
</dbReference>
<organism evidence="3 4">
    <name type="scientific">Brassica cretica</name>
    <name type="common">Mustard</name>
    <dbReference type="NCBI Taxonomy" id="69181"/>
    <lineage>
        <taxon>Eukaryota</taxon>
        <taxon>Viridiplantae</taxon>
        <taxon>Streptophyta</taxon>
        <taxon>Embryophyta</taxon>
        <taxon>Tracheophyta</taxon>
        <taxon>Spermatophyta</taxon>
        <taxon>Magnoliopsida</taxon>
        <taxon>eudicotyledons</taxon>
        <taxon>Gunneridae</taxon>
        <taxon>Pentapetalae</taxon>
        <taxon>rosids</taxon>
        <taxon>malvids</taxon>
        <taxon>Brassicales</taxon>
        <taxon>Brassicaceae</taxon>
        <taxon>Brassiceae</taxon>
        <taxon>Brassica</taxon>
    </lineage>
</organism>
<feature type="region of interest" description="Disordered" evidence="2">
    <location>
        <begin position="305"/>
        <end position="326"/>
    </location>
</feature>
<sequence length="942" mass="109140">MTSSPSIDTQPQQRNRKRASTDIANYSSIDAEVDRVKEGDYSICSWTDDHHHKSYVVETSMYEQGEDELHEEAAWRRTRSSHLIDRASRQWIDINPPTSIDVAHTTSIYIRSKSNTTVSKKDKFDNEYLTPEEFGVFRDPDGYARAIDRCILNVSRKDIADILQTANGAENLSRHPTRPSIDVDVPTSVDRRQEFGRRTFDFYGTRNFYWEEKNEYGVYRDDQGYARDLEGRTIRTRLVPEIYTKDEINEVVYGVCGAQERCMKEMRQDVARIQQATDGSRHISFDGRQHVSIDSRLPISIDQRLPASVDNNPPHSPPVKSPQDFHQRRDRSVAIQGELVEIQSYIALQPEASSLIDRRNNILTDIRRHTSVDDATNRGRLIPKNAPSINITCSPSIDTQPHQRNRKRASTDIANYSSIDAEVNLMREGDYSIGSWADDHHHESYAVETTMYVPCAYELHEGFTYEELLNMQRRDETDQHRLEAAWGRTQSSHSIDRASRPSININPPTSIDVSHTTSIDIRSKPKTTVSGKDKFDNEYLTLDEFGIFRDPDGYARAIDGRMLNVSRKDIADILQTANGAENLFIHQRSIPEYQQKDTKEFYDTAGGINKSFNQRRPEFSRRAFDPHGTRKFYWEEKNEYGVYRDEHRYARDLEGRTIRVHNRDFRRLLERASRDEPSYICLPEHANSFTQTKLIPEIYTKYEINEMFYGICGAQEKYEGDFQMKLDGVYHPLNDSIGWLTTCMEEMRQDIARIQQATYVSYHTSIDRRQHASIDNRLPTSIDQRSPASVDNSPPHSHLMKSPQNFHTREEIRSVDSELHCHRPEASASIDRRNNISTDIRRQTSVDDATNQGRLGPKVKSDMSDTHHHGEEISADTYSIVRRHQFNLESLGDRLQRMENTIATMKEKWRRGDEAMRDFADSTKDTKVDQPVNYSHLLRLFE</sequence>
<feature type="region of interest" description="Disordered" evidence="2">
    <location>
        <begin position="1"/>
        <end position="20"/>
    </location>
</feature>
<feature type="compositionally biased region" description="Polar residues" evidence="2">
    <location>
        <begin position="778"/>
        <end position="795"/>
    </location>
</feature>